<name>A0A0L6VPC4_9BASI</name>
<reference evidence="2 3" key="1">
    <citation type="submission" date="2015-08" db="EMBL/GenBank/DDBJ databases">
        <title>Next Generation Sequencing and Analysis of the Genome of Puccinia sorghi L Schw, the Causal Agent of Maize Common Rust.</title>
        <authorList>
            <person name="Rochi L."/>
            <person name="Burguener G."/>
            <person name="Darino M."/>
            <person name="Turjanski A."/>
            <person name="Kreff E."/>
            <person name="Dieguez M.J."/>
            <person name="Sacco F."/>
        </authorList>
    </citation>
    <scope>NUCLEOTIDE SEQUENCE [LARGE SCALE GENOMIC DNA]</scope>
    <source>
        <strain evidence="2 3">RO10H11247</strain>
    </source>
</reference>
<evidence type="ECO:0000256" key="1">
    <source>
        <dbReference type="SAM" id="MobiDB-lite"/>
    </source>
</evidence>
<proteinExistence type="predicted"/>
<dbReference type="Gene3D" id="2.30.110.10">
    <property type="entry name" value="Electron Transport, Fmn-binding Protein, Chain A"/>
    <property type="match status" value="1"/>
</dbReference>
<sequence length="273" mass="30661">MDLDQTVAAKVSLQYSSNGDDESLMYCTVGLRRASRMGRAWARDPTRMKEDKDSISYCLSTISRIESQAGGTHDSPGRHEYRPESRTVVHRGPKVDQLLLLDRPPGEAHSTRLAAQSGPMASICWWFAPTGEQYRIQARAYVVSAETERGRVASLTGEQARRLGPRGGVGFEWEAERVRVYEKLSWELKASFVGRSAPGSKVVGDDADQKPPDAEKRLEQGDQHLRQTALRHFALIVLEPVSVDLVRLKTNPHQRLSWKKTASEEWEESHLVP</sequence>
<dbReference type="PANTHER" id="PTHR28243:SF1">
    <property type="entry name" value="PYRIDOXAMINE 5'-PHOSPHATE OXIDASE ALR4036 FAMILY FMN-BINDING DOMAIN-CONTAINING PROTEIN"/>
    <property type="match status" value="1"/>
</dbReference>
<keyword evidence="3" id="KW-1185">Reference proteome</keyword>
<dbReference type="SUPFAM" id="SSF50475">
    <property type="entry name" value="FMN-binding split barrel"/>
    <property type="match status" value="1"/>
</dbReference>
<feature type="compositionally biased region" description="Basic and acidic residues" evidence="1">
    <location>
        <begin position="203"/>
        <end position="219"/>
    </location>
</feature>
<evidence type="ECO:0000313" key="3">
    <source>
        <dbReference type="Proteomes" id="UP000037035"/>
    </source>
</evidence>
<feature type="compositionally biased region" description="Basic and acidic residues" evidence="1">
    <location>
        <begin position="75"/>
        <end position="87"/>
    </location>
</feature>
<organism evidence="2 3">
    <name type="scientific">Puccinia sorghi</name>
    <dbReference type="NCBI Taxonomy" id="27349"/>
    <lineage>
        <taxon>Eukaryota</taxon>
        <taxon>Fungi</taxon>
        <taxon>Dikarya</taxon>
        <taxon>Basidiomycota</taxon>
        <taxon>Pucciniomycotina</taxon>
        <taxon>Pucciniomycetes</taxon>
        <taxon>Pucciniales</taxon>
        <taxon>Pucciniaceae</taxon>
        <taxon>Puccinia</taxon>
    </lineage>
</organism>
<dbReference type="InterPro" id="IPR012349">
    <property type="entry name" value="Split_barrel_FMN-bd"/>
</dbReference>
<accession>A0A0L6VPC4</accession>
<dbReference type="PANTHER" id="PTHR28243">
    <property type="entry name" value="AGL049CP"/>
    <property type="match status" value="1"/>
</dbReference>
<comment type="caution">
    <text evidence="2">The sequence shown here is derived from an EMBL/GenBank/DDBJ whole genome shotgun (WGS) entry which is preliminary data.</text>
</comment>
<dbReference type="OrthoDB" id="434253at2759"/>
<feature type="region of interest" description="Disordered" evidence="1">
    <location>
        <begin position="66"/>
        <end position="88"/>
    </location>
</feature>
<dbReference type="VEuPathDB" id="FungiDB:VP01_1255g6"/>
<dbReference type="STRING" id="27349.A0A0L6VPC4"/>
<dbReference type="Proteomes" id="UP000037035">
    <property type="component" value="Unassembled WGS sequence"/>
</dbReference>
<evidence type="ECO:0000313" key="2">
    <source>
        <dbReference type="EMBL" id="KNZ62561.1"/>
    </source>
</evidence>
<gene>
    <name evidence="2" type="ORF">VP01_1255g6</name>
</gene>
<feature type="region of interest" description="Disordered" evidence="1">
    <location>
        <begin position="199"/>
        <end position="219"/>
    </location>
</feature>
<protein>
    <submittedName>
        <fullName evidence="2">Uncharacterized protein</fullName>
    </submittedName>
</protein>
<dbReference type="AlphaFoldDB" id="A0A0L6VPC4"/>
<dbReference type="EMBL" id="LAVV01002843">
    <property type="protein sequence ID" value="KNZ62561.1"/>
    <property type="molecule type" value="Genomic_DNA"/>
</dbReference>